<keyword evidence="1" id="KW-1133">Transmembrane helix</keyword>
<dbReference type="GO" id="GO:0080120">
    <property type="term" value="P:CAAX-box protein maturation"/>
    <property type="evidence" value="ECO:0007669"/>
    <property type="project" value="UniProtKB-ARBA"/>
</dbReference>
<proteinExistence type="predicted"/>
<dbReference type="GO" id="GO:0004175">
    <property type="term" value="F:endopeptidase activity"/>
    <property type="evidence" value="ECO:0007669"/>
    <property type="project" value="UniProtKB-ARBA"/>
</dbReference>
<feature type="transmembrane region" description="Helical" evidence="1">
    <location>
        <begin position="38"/>
        <end position="59"/>
    </location>
</feature>
<dbReference type="PANTHER" id="PTHR39430:SF1">
    <property type="entry name" value="PROTEASE"/>
    <property type="match status" value="1"/>
</dbReference>
<protein>
    <submittedName>
        <fullName evidence="3">Abortive infection protein</fullName>
    </submittedName>
</protein>
<dbReference type="AlphaFoldDB" id="E1R350"/>
<keyword evidence="1" id="KW-0472">Membrane</keyword>
<dbReference type="STRING" id="573413.Spirs_2116"/>
<gene>
    <name evidence="3" type="ordered locus">Spirs_2116</name>
</gene>
<feature type="transmembrane region" description="Helical" evidence="1">
    <location>
        <begin position="254"/>
        <end position="274"/>
    </location>
</feature>
<feature type="transmembrane region" description="Helical" evidence="1">
    <location>
        <begin position="177"/>
        <end position="196"/>
    </location>
</feature>
<sequence>MQKRSTILTLLTIPVGIIILVLTQLVAGFAYTIPVPDWGTSLLFTLIYITLAWLAVRIYSAKILKVSLQECYIRKPHHYLRWLICAFLLPLLVSLALLCIKGDLTVNTMSMTQKYTIMLSSIFTVGFGAGIGEEMIFRGLIMSTIERKWGKKAALLIPSVLFGILHVFNGKLGCMDFLFLIISGSFVGIMFSLIVYDSGSIFASATVHGIWNIIIIGHILDIDTAYNAQAIISYRLQSHSMLLTGGKFGVESSLFATAGYIIVIAITLLHSGLLHRRDT</sequence>
<evidence type="ECO:0000313" key="4">
    <source>
        <dbReference type="Proteomes" id="UP000002318"/>
    </source>
</evidence>
<organism evidence="3 4">
    <name type="scientific">Sediminispirochaeta smaragdinae (strain DSM 11293 / JCM 15392 / SEBR 4228)</name>
    <name type="common">Spirochaeta smaragdinae</name>
    <dbReference type="NCBI Taxonomy" id="573413"/>
    <lineage>
        <taxon>Bacteria</taxon>
        <taxon>Pseudomonadati</taxon>
        <taxon>Spirochaetota</taxon>
        <taxon>Spirochaetia</taxon>
        <taxon>Spirochaetales</taxon>
        <taxon>Spirochaetaceae</taxon>
        <taxon>Sediminispirochaeta</taxon>
    </lineage>
</organism>
<feature type="transmembrane region" description="Helical" evidence="1">
    <location>
        <begin position="7"/>
        <end position="32"/>
    </location>
</feature>
<dbReference type="OrthoDB" id="4177129at2"/>
<evidence type="ECO:0000256" key="1">
    <source>
        <dbReference type="SAM" id="Phobius"/>
    </source>
</evidence>
<dbReference type="Pfam" id="PF02517">
    <property type="entry name" value="Rce1-like"/>
    <property type="match status" value="1"/>
</dbReference>
<feature type="transmembrane region" description="Helical" evidence="1">
    <location>
        <begin position="201"/>
        <end position="220"/>
    </location>
</feature>
<dbReference type="Proteomes" id="UP000002318">
    <property type="component" value="Chromosome"/>
</dbReference>
<dbReference type="PANTHER" id="PTHR39430">
    <property type="entry name" value="MEMBRANE-ASSOCIATED PROTEASE-RELATED"/>
    <property type="match status" value="1"/>
</dbReference>
<dbReference type="KEGG" id="ssm:Spirs_2116"/>
<keyword evidence="1" id="KW-0812">Transmembrane</keyword>
<dbReference type="HOGENOM" id="CLU_085973_0_0_12"/>
<dbReference type="EMBL" id="CP002116">
    <property type="protein sequence ID" value="ADK81236.1"/>
    <property type="molecule type" value="Genomic_DNA"/>
</dbReference>
<feature type="transmembrane region" description="Helical" evidence="1">
    <location>
        <begin position="153"/>
        <end position="171"/>
    </location>
</feature>
<dbReference type="InterPro" id="IPR003675">
    <property type="entry name" value="Rce1/LyrA-like_dom"/>
</dbReference>
<feature type="domain" description="CAAX prenyl protease 2/Lysostaphin resistance protein A-like" evidence="2">
    <location>
        <begin position="119"/>
        <end position="214"/>
    </location>
</feature>
<feature type="transmembrane region" description="Helical" evidence="1">
    <location>
        <begin position="118"/>
        <end position="141"/>
    </location>
</feature>
<feature type="transmembrane region" description="Helical" evidence="1">
    <location>
        <begin position="79"/>
        <end position="98"/>
    </location>
</feature>
<name>E1R350_SEDSS</name>
<reference evidence="3 4" key="1">
    <citation type="journal article" date="2010" name="Stand. Genomic Sci.">
        <title>Complete genome sequence of Spirochaeta smaragdinae type strain (SEBR 4228).</title>
        <authorList>
            <person name="Mavromatis K."/>
            <person name="Yasawong M."/>
            <person name="Chertkov O."/>
            <person name="Lapidus A."/>
            <person name="Lucas S."/>
            <person name="Nolan M."/>
            <person name="Del Rio T.G."/>
            <person name="Tice H."/>
            <person name="Cheng J.F."/>
            <person name="Pitluck S."/>
            <person name="Liolios K."/>
            <person name="Ivanova N."/>
            <person name="Tapia R."/>
            <person name="Han C."/>
            <person name="Bruce D."/>
            <person name="Goodwin L."/>
            <person name="Pati A."/>
            <person name="Chen A."/>
            <person name="Palaniappan K."/>
            <person name="Land M."/>
            <person name="Hauser L."/>
            <person name="Chang Y.J."/>
            <person name="Jeffries C.D."/>
            <person name="Detter J.C."/>
            <person name="Rohde M."/>
            <person name="Brambilla E."/>
            <person name="Spring S."/>
            <person name="Goker M."/>
            <person name="Sikorski J."/>
            <person name="Woyke T."/>
            <person name="Bristow J."/>
            <person name="Eisen J.A."/>
            <person name="Markowitz V."/>
            <person name="Hugenholtz P."/>
            <person name="Klenk H.P."/>
            <person name="Kyrpides N.C."/>
        </authorList>
    </citation>
    <scope>NUCLEOTIDE SEQUENCE [LARGE SCALE GENOMIC DNA]</scope>
    <source>
        <strain evidence="4">DSM 11293 / JCM 15392 / SEBR 4228</strain>
    </source>
</reference>
<dbReference type="RefSeq" id="WP_013254700.1">
    <property type="nucleotide sequence ID" value="NC_014364.1"/>
</dbReference>
<accession>E1R350</accession>
<keyword evidence="4" id="KW-1185">Reference proteome</keyword>
<dbReference type="eggNOG" id="COG1266">
    <property type="taxonomic scope" value="Bacteria"/>
</dbReference>
<evidence type="ECO:0000259" key="2">
    <source>
        <dbReference type="Pfam" id="PF02517"/>
    </source>
</evidence>
<evidence type="ECO:0000313" key="3">
    <source>
        <dbReference type="EMBL" id="ADK81236.1"/>
    </source>
</evidence>